<feature type="compositionally biased region" description="Gly residues" evidence="1">
    <location>
        <begin position="1275"/>
        <end position="1294"/>
    </location>
</feature>
<name>A0A5A8D6G8_CAFRO</name>
<comment type="caution">
    <text evidence="2">The sequence shown here is derived from an EMBL/GenBank/DDBJ whole genome shotgun (WGS) entry which is preliminary data.</text>
</comment>
<feature type="region of interest" description="Disordered" evidence="1">
    <location>
        <begin position="551"/>
        <end position="679"/>
    </location>
</feature>
<feature type="compositionally biased region" description="Low complexity" evidence="1">
    <location>
        <begin position="1509"/>
        <end position="1519"/>
    </location>
</feature>
<feature type="region of interest" description="Disordered" evidence="1">
    <location>
        <begin position="1013"/>
        <end position="1036"/>
    </location>
</feature>
<feature type="compositionally biased region" description="Basic residues" evidence="1">
    <location>
        <begin position="607"/>
        <end position="616"/>
    </location>
</feature>
<feature type="region of interest" description="Disordered" evidence="1">
    <location>
        <begin position="1274"/>
        <end position="1331"/>
    </location>
</feature>
<dbReference type="EMBL" id="VLTM01000052">
    <property type="protein sequence ID" value="KAA0159541.1"/>
    <property type="molecule type" value="Genomic_DNA"/>
</dbReference>
<reference evidence="2 3" key="1">
    <citation type="submission" date="2019-07" db="EMBL/GenBank/DDBJ databases">
        <title>Genomes of Cafeteria roenbergensis.</title>
        <authorList>
            <person name="Fischer M.G."/>
            <person name="Hackl T."/>
            <person name="Roman M."/>
        </authorList>
    </citation>
    <scope>NUCLEOTIDE SEQUENCE [LARGE SCALE GENOMIC DNA]</scope>
    <source>
        <strain evidence="2 3">Cflag</strain>
    </source>
</reference>
<dbReference type="Proteomes" id="UP000325113">
    <property type="component" value="Unassembled WGS sequence"/>
</dbReference>
<gene>
    <name evidence="2" type="ORF">FNF31_04780</name>
</gene>
<evidence type="ECO:0000256" key="1">
    <source>
        <dbReference type="SAM" id="MobiDB-lite"/>
    </source>
</evidence>
<feature type="compositionally biased region" description="Low complexity" evidence="1">
    <location>
        <begin position="642"/>
        <end position="660"/>
    </location>
</feature>
<feature type="compositionally biased region" description="Low complexity" evidence="1">
    <location>
        <begin position="920"/>
        <end position="929"/>
    </location>
</feature>
<feature type="region of interest" description="Disordered" evidence="1">
    <location>
        <begin position="490"/>
        <end position="522"/>
    </location>
</feature>
<feature type="compositionally biased region" description="Low complexity" evidence="1">
    <location>
        <begin position="948"/>
        <end position="957"/>
    </location>
</feature>
<protein>
    <submittedName>
        <fullName evidence="2">Uncharacterized protein</fullName>
    </submittedName>
</protein>
<feature type="region of interest" description="Disordered" evidence="1">
    <location>
        <begin position="1193"/>
        <end position="1232"/>
    </location>
</feature>
<feature type="compositionally biased region" description="Acidic residues" evidence="1">
    <location>
        <begin position="565"/>
        <end position="576"/>
    </location>
</feature>
<evidence type="ECO:0000313" key="3">
    <source>
        <dbReference type="Proteomes" id="UP000325113"/>
    </source>
</evidence>
<feature type="compositionally biased region" description="Low complexity" evidence="1">
    <location>
        <begin position="878"/>
        <end position="902"/>
    </location>
</feature>
<feature type="region of interest" description="Disordered" evidence="1">
    <location>
        <begin position="1496"/>
        <end position="1536"/>
    </location>
</feature>
<feature type="compositionally biased region" description="Gly residues" evidence="1">
    <location>
        <begin position="903"/>
        <end position="919"/>
    </location>
</feature>
<feature type="region of interest" description="Disordered" evidence="1">
    <location>
        <begin position="755"/>
        <end position="781"/>
    </location>
</feature>
<feature type="compositionally biased region" description="Low complexity" evidence="1">
    <location>
        <begin position="1221"/>
        <end position="1232"/>
    </location>
</feature>
<feature type="compositionally biased region" description="Low complexity" evidence="1">
    <location>
        <begin position="1319"/>
        <end position="1331"/>
    </location>
</feature>
<sequence length="1536" mass="154506">MILRRPDPRSNLAGETPLFALFKRAIQLGRLPPVSDAASVLREAQAVAETASLGGDVGVAARAQEAALAHMVAGLPSSRRPRLVHPVAMYDAARYKSLRGREPNPAVGPLRRLFDTYARLFSAGAQLASMGKDALTYDMRAYARKTMSRGELLFLLRDIEVVPQLASRTEVEWVFDRRTHPVKMPHTSIRARPGAGLRAVAELAAGKPAAGEAEEDDVDAAGGGATSSHGPIAGMDPSAAAAAIDAAVSRDPIVEELGWTLDDATVETQLRQGDLDFRRFCRILVRVALFAMSKPSIALSGLGMPSHARLPSGRARLARPPGDDAIPLPREEDDLLLLPQPSDPIDPVTTRAAPQARQALAALGLTPALAARRATASPAAKLRRFLRHTRLVSPSHVSNILNTVARETDDLLNAPGPPPSDMDRASYLPQQSGAVVDAKRAVAALHARRTRLANARGALLPDGEGRLVDSQWRGGASASSVGAIAVTLSRQVPPPTSGTGASAPGPSLASLPAGHRTLPGLAGARGSAPLGAAAEAGVLAEVVDRDRPGRAAALRHPQVEADTSSSDDDDGFADVDPEQRFDGQVSMSGSASQRAWGGLGGPYPERRRWRRGRGRGGGRLDSDHFDAEEEEAAEAAAEEAAAEAAGHRQSGRASGAAGASSKRRSSGRRADTGSRGVSFAGAGGASAGAFGPQGGGVGVAGPPPDPITAAAEALVAGAEMGVVRSAVATRGFAAQGEGVGRSMRRATRGRVRGAVRPAMPGSTPLEGADDDSGDDAGSAAFAGGVAGRDGGGLLGAVSRVGADRVGGGGGGETASGTPAAARAAAEEALMATGAVSRVFKAMPVTGGGGVAGSVAASPVRVSTSGRRKGPGRGGGAGTTASASTLPPLGRRTAAGSAAAAAGGPAGARGRAGAGAGGMRGSRSLATLPGGPTGGMGAARGHAAWERVGAASRPSSPGSERRGGHSFQRSRRNSPPKMTTAGLTSAGYTEAALGTRLGTGAVGSVASLISAGASVDSGGRSPGAAGAHSAVPGSRSGRQAVQSAFHVGSTLVAAPLAGAASAETAVTLTAGQAENALVLCGLWDVAAVSRTHDAPVGDGLGNKASVPRLGEWRSSALDGAVAAAETEARRQRTRAMRSMGVRVASPSSQVVAEGFAADSVSSCDVDGSDRASVAQLPDGELAAREGVVAALARSGPRVPTEEEAAVLRARSRQRRRSGGALGATAGSTGAGAFAGTEADTVRGAASGGWQRVLLSSDAASDTVMTRAWREQAAGRLLGGGRGGGGGGGGRGTSGHRGGRGVDAQSGTGAGMGSSARLGQSKASRASAPPSVSALTGALPLGPEHASRLSYDARLLGLLTAVSQDPNAKRWTYYAPAVGETFMDFGRVLVGKRYGFRIEVRNVSGDTLRVHAAKRGLPGLKLRYRARPAAAGMTILLDMQLQARQPLEAIGHVVVTATAGTREERLVCPCYVRAVEPGSVAARLADLPPAQGVVPLGVDGRADGAGEDSSSDGGAALDALGTAMPDSPGGGGGGFRPQ</sequence>
<feature type="compositionally biased region" description="Low complexity" evidence="1">
    <location>
        <begin position="854"/>
        <end position="864"/>
    </location>
</feature>
<evidence type="ECO:0000313" key="2">
    <source>
        <dbReference type="EMBL" id="KAA0159541.1"/>
    </source>
</evidence>
<feature type="compositionally biased region" description="Gly residues" evidence="1">
    <location>
        <begin position="1526"/>
        <end position="1536"/>
    </location>
</feature>
<feature type="region of interest" description="Disordered" evidence="1">
    <location>
        <begin position="208"/>
        <end position="236"/>
    </location>
</feature>
<organism evidence="2 3">
    <name type="scientific">Cafeteria roenbergensis</name>
    <name type="common">Marine flagellate</name>
    <dbReference type="NCBI Taxonomy" id="33653"/>
    <lineage>
        <taxon>Eukaryota</taxon>
        <taxon>Sar</taxon>
        <taxon>Stramenopiles</taxon>
        <taxon>Bigyra</taxon>
        <taxon>Opalozoa</taxon>
        <taxon>Bicosoecida</taxon>
        <taxon>Cafeteriaceae</taxon>
        <taxon>Cafeteria</taxon>
    </lineage>
</organism>
<proteinExistence type="predicted"/>
<feature type="compositionally biased region" description="Acidic residues" evidence="1">
    <location>
        <begin position="626"/>
        <end position="641"/>
    </location>
</feature>
<feature type="region of interest" description="Disordered" evidence="1">
    <location>
        <begin position="854"/>
        <end position="981"/>
    </location>
</feature>
<accession>A0A5A8D6G8</accession>